<dbReference type="GO" id="GO:0005886">
    <property type="term" value="C:plasma membrane"/>
    <property type="evidence" value="ECO:0007669"/>
    <property type="project" value="InterPro"/>
</dbReference>
<proteinExistence type="predicted"/>
<comment type="subcellular location">
    <subcellularLocation>
        <location evidence="1">Membrane</location>
        <topology evidence="1">Single-pass membrane protein</topology>
    </subcellularLocation>
</comment>
<evidence type="ECO:0000313" key="7">
    <source>
        <dbReference type="EMBL" id="MBB5032195.1"/>
    </source>
</evidence>
<evidence type="ECO:0000259" key="6">
    <source>
        <dbReference type="Pfam" id="PF04357"/>
    </source>
</evidence>
<dbReference type="InterPro" id="IPR007452">
    <property type="entry name" value="TamB_C"/>
</dbReference>
<gene>
    <name evidence="7" type="ORF">HNQ65_001772</name>
</gene>
<feature type="transmembrane region" description="Helical" evidence="5">
    <location>
        <begin position="21"/>
        <end position="44"/>
    </location>
</feature>
<feature type="domain" description="Translocation and assembly module TamB C-terminal" evidence="6">
    <location>
        <begin position="932"/>
        <end position="1177"/>
    </location>
</feature>
<name>A0A7W8DJN1_9BACT</name>
<keyword evidence="4 5" id="KW-0472">Membrane</keyword>
<dbReference type="Proteomes" id="UP000590740">
    <property type="component" value="Unassembled WGS sequence"/>
</dbReference>
<protein>
    <recommendedName>
        <fullName evidence="6">Translocation and assembly module TamB C-terminal domain-containing protein</fullName>
    </recommendedName>
</protein>
<reference evidence="7 8" key="1">
    <citation type="submission" date="2020-08" db="EMBL/GenBank/DDBJ databases">
        <title>Genomic Encyclopedia of Type Strains, Phase IV (KMG-IV): sequencing the most valuable type-strain genomes for metagenomic binning, comparative biology and taxonomic classification.</title>
        <authorList>
            <person name="Goeker M."/>
        </authorList>
    </citation>
    <scope>NUCLEOTIDE SEQUENCE [LARGE SCALE GENOMIC DNA]</scope>
    <source>
        <strain evidence="7 8">DSM 12252</strain>
    </source>
</reference>
<dbReference type="RefSeq" id="WP_221306087.1">
    <property type="nucleotide sequence ID" value="NZ_JACHIG010000003.1"/>
</dbReference>
<dbReference type="PANTHER" id="PTHR36985:SF1">
    <property type="entry name" value="TRANSLOCATION AND ASSEMBLY MODULE SUBUNIT TAMB"/>
    <property type="match status" value="1"/>
</dbReference>
<accession>A0A7W8DJN1</accession>
<dbReference type="PANTHER" id="PTHR36985">
    <property type="entry name" value="TRANSLOCATION AND ASSEMBLY MODULE SUBUNIT TAMB"/>
    <property type="match status" value="1"/>
</dbReference>
<dbReference type="GO" id="GO:0009306">
    <property type="term" value="P:protein secretion"/>
    <property type="evidence" value="ECO:0007669"/>
    <property type="project" value="InterPro"/>
</dbReference>
<dbReference type="GO" id="GO:0097347">
    <property type="term" value="C:TAM protein secretion complex"/>
    <property type="evidence" value="ECO:0007669"/>
    <property type="project" value="TreeGrafter"/>
</dbReference>
<keyword evidence="8" id="KW-1185">Reference proteome</keyword>
<keyword evidence="2 5" id="KW-0812">Transmembrane</keyword>
<evidence type="ECO:0000256" key="1">
    <source>
        <dbReference type="ARBA" id="ARBA00004167"/>
    </source>
</evidence>
<dbReference type="AlphaFoldDB" id="A0A7W8DJN1"/>
<evidence type="ECO:0000256" key="4">
    <source>
        <dbReference type="ARBA" id="ARBA00023136"/>
    </source>
</evidence>
<dbReference type="EMBL" id="JACHIG010000003">
    <property type="protein sequence ID" value="MBB5032195.1"/>
    <property type="molecule type" value="Genomic_DNA"/>
</dbReference>
<evidence type="ECO:0000256" key="5">
    <source>
        <dbReference type="SAM" id="Phobius"/>
    </source>
</evidence>
<evidence type="ECO:0000256" key="2">
    <source>
        <dbReference type="ARBA" id="ARBA00022692"/>
    </source>
</evidence>
<organism evidence="7 8">
    <name type="scientific">Prosthecobacter vanneervenii</name>
    <dbReference type="NCBI Taxonomy" id="48466"/>
    <lineage>
        <taxon>Bacteria</taxon>
        <taxon>Pseudomonadati</taxon>
        <taxon>Verrucomicrobiota</taxon>
        <taxon>Verrucomicrobiia</taxon>
        <taxon>Verrucomicrobiales</taxon>
        <taxon>Verrucomicrobiaceae</taxon>
        <taxon>Prosthecobacter</taxon>
    </lineage>
</organism>
<keyword evidence="3 5" id="KW-1133">Transmembrane helix</keyword>
<evidence type="ECO:0000313" key="8">
    <source>
        <dbReference type="Proteomes" id="UP000590740"/>
    </source>
</evidence>
<comment type="caution">
    <text evidence="7">The sequence shown here is derived from an EMBL/GenBank/DDBJ whole genome shotgun (WGS) entry which is preliminary data.</text>
</comment>
<evidence type="ECO:0000256" key="3">
    <source>
        <dbReference type="ARBA" id="ARBA00022989"/>
    </source>
</evidence>
<dbReference type="Pfam" id="PF04357">
    <property type="entry name" value="TamB"/>
    <property type="match status" value="1"/>
</dbReference>
<sequence>MSVPSDAPRKPRPWWRWIKRLLLAGIALVVLAVIFHAPLLRWGIRYGGTKGAEMAGIKLKWQVGGSILEDLDFKDIVASGSLVERAQIGEISAAYDTWTLAQTGSIDIVRRVVLKDADVVLDLRKLPKTEAKPEPPPTPKSNKPPPLVWPKVIDIQNINAEVTLADGSKITVKGLTLRIGAGMPGIFELAEFKVQPGDVRVANVKAQVQWGERTLAISGLDLPYGARLKSLAVNLSEWKKDAANVKLDASMGKAAVAIEAMARGIFGGAMQTKADVKVSGLASSELQALKLPEGISFGPVSVDLHAEGDPLKPMTLAVDGKVSIPDVRAAGAMLDSVTTTLTVKDGVARVQELKVLRGVNEVTAELEAKLAADAMKSPWTAKAKVKIADVTQMLAKPPPARGLIELTADASGIGATPTKVAAQVNGSELGFETYKLPKLGVVVSMDGKEAKVSVPALMLGTGNRVDVNATMTMDDAMPVNADWQIQIDDPVALMQTVGLPPQDKPVSAKIATSGKATLKVNDLMKLSANIDLSVRDGRYGDVPLPLIEMKMNAAQGEAVIQPCRIVVDEKNHIELTGRAKLKAPWSFELNGDVSLPQLTSLNTLLTSFKAPAMESGGLAVKLNVGGDASPWRGEGRVEMQAEKVKAAGMPEAADVNLKTTFAGTTAQIETLQAVLGPWKLLAKGAVTDKDANLSELSFWQKDRQLMSCHAQAPFDVMKTDVADGRPVNVMLNAKELPIHEIAAAAGIKSVPPGLLNVDVKVGGRLDTMDASVKVGLKDLKAPGLPKSFQPAAVDVLTTLKADQLALDVKVVQAPLQPLTLKATVPVVLTKLMKQPDSTSNLPLQATLDLPESDLNFVREFAPDMIKAIPAKLKLHASVGGTVKAPLIDSALDLNAPEIDFVSADMPSVHDLRVKLHTHDRKATLDDISVMLAGGKVKLAGMLDAANTQDPRFDLKVEAREALVMRNPTSSVRANADISCVGSLKAARVSGTVEAVRGRIFQEVNLLPNVTGMIQQGEKLPPPPPSTSRVDQKLTLPPMLKDWTFDLKVKTRDPVVIAGNLVNGAISADIALGGTGAAPKLTGFANVDRMVLKLPFSLLKITKGVVTMNPEQPFTPKLDVRGESRIDSNDITLYVYGDTANPKTRFTSTPPLSEADIVTLLGTGMTLGGDNAQMASEAMTRAAFLVIAETYRKIFHKKKTVSSEPPRLHTTFNPSGADRAGDSMQAMYEITPKFRFIGRFSQSGRMKGLLGYVLRFGKAARAVDEDTQR</sequence>